<evidence type="ECO:0000313" key="8">
    <source>
        <dbReference type="Proteomes" id="UP001596523"/>
    </source>
</evidence>
<protein>
    <submittedName>
        <fullName evidence="7">Guanitoxin biosynthesis L-enduracididine beta-hydroxylase GntD</fullName>
    </submittedName>
</protein>
<sequence>MYRITLTPEEAAECRALAAELAQEHASVESQKFLDNAAVYAQELPRGLRTGLNEFRLKEPEVVCVVSGFRVDDNTIGATPEHWKNRSAQSPTLEEELFFLLCGQLLGDPIAWATQQEGRIMHDVMPIKGHEIGQLGTGSSTPLEWHTEDAFHPYRADYVGLMCLRNPDAAETTYVGIADLDLDEQTRETLSGAFFPLIPDDAHRPENRGEPGADAPVAELQERSYARIRRMLDEPEPVPILFGDSADPYLRVHPYYMAPIQNEAARTAMTVFSEKVETRMRNAVLQPGQVIFIDNFKAIHGRRPFQARYDGKDRWLKRINVTRDLRKSRDARTAAHERVIY</sequence>
<evidence type="ECO:0000256" key="2">
    <source>
        <dbReference type="ARBA" id="ARBA00022723"/>
    </source>
</evidence>
<reference evidence="8" key="1">
    <citation type="journal article" date="2019" name="Int. J. Syst. Evol. Microbiol.">
        <title>The Global Catalogue of Microorganisms (GCM) 10K type strain sequencing project: providing services to taxonomists for standard genome sequencing and annotation.</title>
        <authorList>
            <consortium name="The Broad Institute Genomics Platform"/>
            <consortium name="The Broad Institute Genome Sequencing Center for Infectious Disease"/>
            <person name="Wu L."/>
            <person name="Ma J."/>
        </authorList>
    </citation>
    <scope>NUCLEOTIDE SEQUENCE [LARGE SCALE GENOMIC DNA]</scope>
    <source>
        <strain evidence="8">SYNS20</strain>
    </source>
</reference>
<comment type="caution">
    <text evidence="7">The sequence shown here is derived from an EMBL/GenBank/DDBJ whole genome shotgun (WGS) entry which is preliminary data.</text>
</comment>
<evidence type="ECO:0000256" key="1">
    <source>
        <dbReference type="ARBA" id="ARBA00008425"/>
    </source>
</evidence>
<dbReference type="SUPFAM" id="SSF51197">
    <property type="entry name" value="Clavaminate synthase-like"/>
    <property type="match status" value="1"/>
</dbReference>
<dbReference type="NCBIfam" id="NF041363">
    <property type="entry name" value="GntD_guanitoxin"/>
    <property type="match status" value="1"/>
</dbReference>
<feature type="domain" description="TauD/TfdA-like" evidence="6">
    <location>
        <begin position="133"/>
        <end position="319"/>
    </location>
</feature>
<gene>
    <name evidence="7" type="primary">gntD</name>
    <name evidence="7" type="ORF">ACFQVC_22935</name>
</gene>
<organism evidence="7 8">
    <name type="scientific">Streptomyces monticola</name>
    <dbReference type="NCBI Taxonomy" id="2666263"/>
    <lineage>
        <taxon>Bacteria</taxon>
        <taxon>Bacillati</taxon>
        <taxon>Actinomycetota</taxon>
        <taxon>Actinomycetes</taxon>
        <taxon>Kitasatosporales</taxon>
        <taxon>Streptomycetaceae</taxon>
        <taxon>Streptomyces</taxon>
    </lineage>
</organism>
<evidence type="ECO:0000256" key="4">
    <source>
        <dbReference type="ARBA" id="ARBA00023004"/>
    </source>
</evidence>
<dbReference type="RefSeq" id="WP_381833354.1">
    <property type="nucleotide sequence ID" value="NZ_JBHTCF010000010.1"/>
</dbReference>
<keyword evidence="3" id="KW-0560">Oxidoreductase</keyword>
<keyword evidence="2" id="KW-0479">Metal-binding</keyword>
<dbReference type="PIRSF" id="PIRSF019543">
    <property type="entry name" value="Clavaminate_syn"/>
    <property type="match status" value="1"/>
</dbReference>
<dbReference type="EMBL" id="JBHTCF010000010">
    <property type="protein sequence ID" value="MFC7307071.1"/>
    <property type="molecule type" value="Genomic_DNA"/>
</dbReference>
<name>A0ABW2JNB5_9ACTN</name>
<dbReference type="Pfam" id="PF02668">
    <property type="entry name" value="TauD"/>
    <property type="match status" value="1"/>
</dbReference>
<evidence type="ECO:0000256" key="3">
    <source>
        <dbReference type="ARBA" id="ARBA00023002"/>
    </source>
</evidence>
<feature type="compositionally biased region" description="Basic and acidic residues" evidence="5">
    <location>
        <begin position="200"/>
        <end position="211"/>
    </location>
</feature>
<dbReference type="InterPro" id="IPR042098">
    <property type="entry name" value="TauD-like_sf"/>
</dbReference>
<evidence type="ECO:0000256" key="5">
    <source>
        <dbReference type="SAM" id="MobiDB-lite"/>
    </source>
</evidence>
<dbReference type="Proteomes" id="UP001596523">
    <property type="component" value="Unassembled WGS sequence"/>
</dbReference>
<dbReference type="InterPro" id="IPR053447">
    <property type="entry name" value="Alpha-KG_dependent_hydroxylase"/>
</dbReference>
<dbReference type="InterPro" id="IPR014503">
    <property type="entry name" value="Clavaminate_syn-like"/>
</dbReference>
<accession>A0ABW2JNB5</accession>
<keyword evidence="8" id="KW-1185">Reference proteome</keyword>
<comment type="similarity">
    <text evidence="1">Belongs to the clavaminate synthase family.</text>
</comment>
<keyword evidence="4" id="KW-0408">Iron</keyword>
<evidence type="ECO:0000259" key="6">
    <source>
        <dbReference type="Pfam" id="PF02668"/>
    </source>
</evidence>
<evidence type="ECO:0000313" key="7">
    <source>
        <dbReference type="EMBL" id="MFC7307071.1"/>
    </source>
</evidence>
<dbReference type="Gene3D" id="3.60.130.10">
    <property type="entry name" value="Clavaminate synthase-like"/>
    <property type="match status" value="1"/>
</dbReference>
<dbReference type="InterPro" id="IPR003819">
    <property type="entry name" value="TauD/TfdA-like"/>
</dbReference>
<proteinExistence type="inferred from homology"/>
<feature type="region of interest" description="Disordered" evidence="5">
    <location>
        <begin position="196"/>
        <end position="218"/>
    </location>
</feature>